<feature type="active site" evidence="4">
    <location>
        <position position="333"/>
    </location>
</feature>
<dbReference type="OMA" id="GDYRRGC"/>
<proteinExistence type="predicted"/>
<organism evidence="6 7">
    <name type="scientific">Babesia bovis</name>
    <dbReference type="NCBI Taxonomy" id="5865"/>
    <lineage>
        <taxon>Eukaryota</taxon>
        <taxon>Sar</taxon>
        <taxon>Alveolata</taxon>
        <taxon>Apicomplexa</taxon>
        <taxon>Aconoidasida</taxon>
        <taxon>Piroplasmida</taxon>
        <taxon>Babesiidae</taxon>
        <taxon>Babesia</taxon>
    </lineage>
</organism>
<feature type="active site" evidence="4">
    <location>
        <position position="127"/>
    </location>
</feature>
<protein>
    <submittedName>
        <fullName evidence="6">Calpain family cysteine protease domain containing protein</fullName>
    </submittedName>
</protein>
<keyword evidence="3 4" id="KW-0788">Thiol protease</keyword>
<dbReference type="Pfam" id="PF00648">
    <property type="entry name" value="Peptidase_C2"/>
    <property type="match status" value="1"/>
</dbReference>
<evidence type="ECO:0000259" key="5">
    <source>
        <dbReference type="PROSITE" id="PS50203"/>
    </source>
</evidence>
<dbReference type="eggNOG" id="KOG0045">
    <property type="taxonomic scope" value="Eukaryota"/>
</dbReference>
<dbReference type="SUPFAM" id="SSF54001">
    <property type="entry name" value="Cysteine proteinases"/>
    <property type="match status" value="1"/>
</dbReference>
<dbReference type="PANTHER" id="PTHR46143">
    <property type="entry name" value="CALPAIN-7"/>
    <property type="match status" value="1"/>
</dbReference>
<dbReference type="GO" id="GO:0006508">
    <property type="term" value="P:proteolysis"/>
    <property type="evidence" value="ECO:0007669"/>
    <property type="project" value="UniProtKB-KW"/>
</dbReference>
<dbReference type="STRING" id="5865.A7AP43"/>
<evidence type="ECO:0000313" key="7">
    <source>
        <dbReference type="Proteomes" id="UP000002173"/>
    </source>
</evidence>
<dbReference type="InterPro" id="IPR051297">
    <property type="entry name" value="PalB/RIM13"/>
</dbReference>
<dbReference type="InterPro" id="IPR038765">
    <property type="entry name" value="Papain-like_cys_pep_sf"/>
</dbReference>
<reference evidence="7" key="3">
    <citation type="journal article" date="2021" name="Int. J. Parasitol.">
        <title>Comparative analysis of gene expression between Babesia bovis blood stages and kinetes allowed by improved genome annotation.</title>
        <authorList>
            <person name="Ueti M.W."/>
            <person name="Johnson W.C."/>
            <person name="Kappmeyer L.S."/>
            <person name="Herndon D.R."/>
            <person name="Mousel M.R."/>
            <person name="Reif K.E."/>
            <person name="Taus N.S."/>
            <person name="Ifeonu O.O."/>
            <person name="Silva J.C."/>
            <person name="Suarez C.E."/>
            <person name="Brayton K.A."/>
        </authorList>
    </citation>
    <scope>NUCLEOTIDE SEQUENCE [LARGE SCALE GENOMIC DNA]</scope>
</reference>
<keyword evidence="2 4" id="KW-0378">Hydrolase</keyword>
<evidence type="ECO:0000256" key="1">
    <source>
        <dbReference type="ARBA" id="ARBA00022670"/>
    </source>
</evidence>
<name>A7AP43_BABBO</name>
<evidence type="ECO:0000256" key="4">
    <source>
        <dbReference type="PROSITE-ProRule" id="PRU00239"/>
    </source>
</evidence>
<dbReference type="InterPro" id="IPR022683">
    <property type="entry name" value="Calpain_III"/>
</dbReference>
<dbReference type="VEuPathDB" id="PiroplasmaDB:BBOV_III007670"/>
<dbReference type="SMART" id="SM00230">
    <property type="entry name" value="CysPc"/>
    <property type="match status" value="1"/>
</dbReference>
<gene>
    <name evidence="6" type="ORF">BBOV_III007670</name>
</gene>
<feature type="active site" evidence="4">
    <location>
        <position position="358"/>
    </location>
</feature>
<feature type="domain" description="Calpain catalytic" evidence="5">
    <location>
        <begin position="104"/>
        <end position="417"/>
    </location>
</feature>
<reference evidence="6 7" key="1">
    <citation type="journal article" date="2007" name="PLoS Pathog.">
        <title>Genome sequence of Babesia bovis and comparative analysis of apicomplexan hemoprotozoa.</title>
        <authorList>
            <person name="Brayton K.A."/>
            <person name="Lau A.O.T."/>
            <person name="Herndon D.R."/>
            <person name="Hannick L."/>
            <person name="Kappmeyer L.S."/>
            <person name="Berens S.J."/>
            <person name="Bidwell S.L."/>
            <person name="Brown W.C."/>
            <person name="Crabtree J."/>
            <person name="Fadrosh D."/>
            <person name="Feldblum T."/>
            <person name="Forberger H.A."/>
            <person name="Haas B.J."/>
            <person name="Howell J.M."/>
            <person name="Khouri H."/>
            <person name="Koo H."/>
            <person name="Mann D.J."/>
            <person name="Norimine J."/>
            <person name="Paulsen I.T."/>
            <person name="Radune D."/>
            <person name="Ren Q."/>
            <person name="Smith R.K. Jr."/>
            <person name="Suarez C.E."/>
            <person name="White O."/>
            <person name="Wortman J.R."/>
            <person name="Knowles D.P. Jr."/>
            <person name="McElwain T.F."/>
            <person name="Nene V.M."/>
        </authorList>
    </citation>
    <scope>NUCLEOTIDE SEQUENCE [LARGE SCALE GENOMIC DNA]</scope>
    <source>
        <strain evidence="6">T2Bo</strain>
    </source>
</reference>
<comment type="caution">
    <text evidence="6">The sequence shown here is derived from an EMBL/GenBank/DDBJ whole genome shotgun (WGS) entry which is preliminary data.</text>
</comment>
<evidence type="ECO:0000256" key="2">
    <source>
        <dbReference type="ARBA" id="ARBA00022801"/>
    </source>
</evidence>
<dbReference type="PROSITE" id="PS50203">
    <property type="entry name" value="CALPAIN_CAT"/>
    <property type="match status" value="1"/>
</dbReference>
<reference evidence="7" key="2">
    <citation type="journal article" date="2020" name="Data Brief">
        <title>Transcriptome dataset of Babesia bovis life stages within vertebrate and invertebrate hosts.</title>
        <authorList>
            <person name="Ueti M.W."/>
            <person name="Johnson W.C."/>
            <person name="Kappmeyer L.S."/>
            <person name="Herndon D.R."/>
            <person name="Mousel M.R."/>
            <person name="Reif K.E."/>
            <person name="Taus N.S."/>
            <person name="Ifeonu O.O."/>
            <person name="Silva J.C."/>
            <person name="Suarez C.E."/>
            <person name="Brayton K.A."/>
        </authorList>
    </citation>
    <scope>NUCLEOTIDE SEQUENCE [LARGE SCALE GENOMIC DNA]</scope>
</reference>
<dbReference type="Gene3D" id="2.60.120.380">
    <property type="match status" value="1"/>
</dbReference>
<keyword evidence="1 4" id="KW-0645">Protease</keyword>
<dbReference type="InterPro" id="IPR001300">
    <property type="entry name" value="Peptidase_C2_calpain_cat"/>
</dbReference>
<dbReference type="EMBL" id="AAXT01000001">
    <property type="protein sequence ID" value="EDO08327.1"/>
    <property type="molecule type" value="Genomic_DNA"/>
</dbReference>
<dbReference type="GO" id="GO:0004198">
    <property type="term" value="F:calcium-dependent cysteine-type endopeptidase activity"/>
    <property type="evidence" value="ECO:0007669"/>
    <property type="project" value="InterPro"/>
</dbReference>
<sequence>MAADGCFCFGRISGNAKRSGTSRAGTKDFQQLQRSTSTFTSLADPVVLGSSILGDLVAPPWHSVTIHDGPIPGNLWEDPKGRPGLTSKQRKRLGGWIHLFDGDNPMRRLFTAVPSSARIKQGFVADCSFLSALSSLADYGKKHCTSLLTNIIKFVSIEGSETSRFGLSVPVGTDDSDTAVPKVAIGVKLYFNGVARCILVDDWVPVRSDGRFLSAHSVDRNECWVTVLEKAFVKLNGGRYTIRGTNPGIDTYHLTGWIPDIITLPQITLSDDGGRSLEHYPEKWDRMWDVMYAGFCSGACVICLGTSSLPDAAPSGHDSVEGISVSSGIVSHHAYSVLDIKDVLLPDKSRLRLLYLKNPWGDVSWKQRFSPGDDSSWTKELCEVLQYTPSEKDNGVFWIEWNDVLRWYSHIYISWKPTVFRNRITLHQRWIQNPFFLNSLVSDDMHLSVFNPQFNLTVSFDEYNSATVWILLLQHRHISEEAHKYLAMHVFSREHVVICPPMPDVQGVYSNGECILLKLLVKRSANSEAPADHMLTGELVTPYKSGDSFGLLVLLSCYAEKLERDLPFTIKVLSSRPVELMPLPCLVKPHWYTTVICGDWNGVNSGGSPNNIWSYFMNPHYRLVLEDFGEVLVLLECSSPLSVNLRLFPGRIATPRALKGGKVVSSEDYKIHCCSIHRFLKGGQYVIIPSSFRPNERGSFRIVVYSKRRSSISLIPYPHCPVLPSPEFHIQRVNMTEPIHFETEVPTSLAVRIEVPTDIMSDFFAIFASSLGVSHPTPKEVPCNFQSNDNVYCLDTSCSLCGGPGSRFREITHEDPSQSRGYYDLVLYSDLNGGTSKNGRTPSASARHLFETERVVNFTLADILPSTMPYRLTALGGASQGVVTFTSDKPISIM</sequence>
<dbReference type="PANTHER" id="PTHR46143:SF1">
    <property type="entry name" value="CALPAIN-7"/>
    <property type="match status" value="1"/>
</dbReference>
<dbReference type="RefSeq" id="XP_001611895.1">
    <property type="nucleotide sequence ID" value="XM_001611845.1"/>
</dbReference>
<dbReference type="KEGG" id="bbo:BBOV_III007670"/>
<evidence type="ECO:0000313" key="6">
    <source>
        <dbReference type="EMBL" id="EDO08327.1"/>
    </source>
</evidence>
<dbReference type="Proteomes" id="UP000002173">
    <property type="component" value="Unassembled WGS sequence"/>
</dbReference>
<dbReference type="SUPFAM" id="SSF49758">
    <property type="entry name" value="Calpain large subunit, middle domain (domain III)"/>
    <property type="match status" value="1"/>
</dbReference>
<evidence type="ECO:0000256" key="3">
    <source>
        <dbReference type="ARBA" id="ARBA00022807"/>
    </source>
</evidence>
<dbReference type="Gene3D" id="3.90.70.10">
    <property type="entry name" value="Cysteine proteinases"/>
    <property type="match status" value="1"/>
</dbReference>
<keyword evidence="7" id="KW-1185">Reference proteome</keyword>
<accession>A7AP43</accession>
<dbReference type="AlphaFoldDB" id="A7AP43"/>
<dbReference type="InParanoid" id="A7AP43"/>
<dbReference type="InterPro" id="IPR036213">
    <property type="entry name" value="Calpain_III_sf"/>
</dbReference>
<dbReference type="SMART" id="SM00720">
    <property type="entry name" value="calpain_III"/>
    <property type="match status" value="1"/>
</dbReference>
<dbReference type="GeneID" id="5480147"/>